<organism evidence="1 2">
    <name type="scientific">Arctium lappa</name>
    <name type="common">Greater burdock</name>
    <name type="synonym">Lappa major</name>
    <dbReference type="NCBI Taxonomy" id="4217"/>
    <lineage>
        <taxon>Eukaryota</taxon>
        <taxon>Viridiplantae</taxon>
        <taxon>Streptophyta</taxon>
        <taxon>Embryophyta</taxon>
        <taxon>Tracheophyta</taxon>
        <taxon>Spermatophyta</taxon>
        <taxon>Magnoliopsida</taxon>
        <taxon>eudicotyledons</taxon>
        <taxon>Gunneridae</taxon>
        <taxon>Pentapetalae</taxon>
        <taxon>asterids</taxon>
        <taxon>campanulids</taxon>
        <taxon>Asterales</taxon>
        <taxon>Asteraceae</taxon>
        <taxon>Carduoideae</taxon>
        <taxon>Cardueae</taxon>
        <taxon>Arctiinae</taxon>
        <taxon>Arctium</taxon>
    </lineage>
</organism>
<reference evidence="1 2" key="2">
    <citation type="journal article" date="2022" name="Mol. Ecol. Resour.">
        <title>The genomes of chicory, endive, great burdock and yacon provide insights into Asteraceae paleo-polyploidization history and plant inulin production.</title>
        <authorList>
            <person name="Fan W."/>
            <person name="Wang S."/>
            <person name="Wang H."/>
            <person name="Wang A."/>
            <person name="Jiang F."/>
            <person name="Liu H."/>
            <person name="Zhao H."/>
            <person name="Xu D."/>
            <person name="Zhang Y."/>
        </authorList>
    </citation>
    <scope>NUCLEOTIDE SEQUENCE [LARGE SCALE GENOMIC DNA]</scope>
    <source>
        <strain evidence="2">cv. Niubang</strain>
    </source>
</reference>
<sequence length="240" mass="27152">MQEELNHFDALKVWRLVPRPKGKSIMAQSGYSRTRKTKMMDEKNILSQRETERRSLCFSTRGVVDKDRPDHVYFLDKALYGLKQEPMAWFQMSIMREINFFLGLQVKQLPDGIFINQSKYVFEILKKFKMDKSSSIGTPMAHGAKIGLDPDGKAVDVKTYRGMIGSLISNYKLIAYSDVDFGGNQLDRKSTSGHLQVLGDRLISWVSKKQNCVSISTAEAEYVAAASSLMASHNITDPVI</sequence>
<accession>A0ACB9C6S2</accession>
<reference evidence="2" key="1">
    <citation type="journal article" date="2022" name="Mol. Ecol. Resour.">
        <title>The genomes of chicory, endive, great burdock and yacon provide insights into Asteraceae palaeo-polyploidization history and plant inulin production.</title>
        <authorList>
            <person name="Fan W."/>
            <person name="Wang S."/>
            <person name="Wang H."/>
            <person name="Wang A."/>
            <person name="Jiang F."/>
            <person name="Liu H."/>
            <person name="Zhao H."/>
            <person name="Xu D."/>
            <person name="Zhang Y."/>
        </authorList>
    </citation>
    <scope>NUCLEOTIDE SEQUENCE [LARGE SCALE GENOMIC DNA]</scope>
    <source>
        <strain evidence="2">cv. Niubang</strain>
    </source>
</reference>
<protein>
    <submittedName>
        <fullName evidence="1">Uncharacterized protein</fullName>
    </submittedName>
</protein>
<proteinExistence type="predicted"/>
<name>A0ACB9C6S2_ARCLA</name>
<dbReference type="EMBL" id="CM042051">
    <property type="protein sequence ID" value="KAI3729940.1"/>
    <property type="molecule type" value="Genomic_DNA"/>
</dbReference>
<gene>
    <name evidence="1" type="ORF">L6452_18613</name>
</gene>
<evidence type="ECO:0000313" key="1">
    <source>
        <dbReference type="EMBL" id="KAI3729940.1"/>
    </source>
</evidence>
<comment type="caution">
    <text evidence="1">The sequence shown here is derived from an EMBL/GenBank/DDBJ whole genome shotgun (WGS) entry which is preliminary data.</text>
</comment>
<keyword evidence="2" id="KW-1185">Reference proteome</keyword>
<evidence type="ECO:0000313" key="2">
    <source>
        <dbReference type="Proteomes" id="UP001055879"/>
    </source>
</evidence>
<dbReference type="Proteomes" id="UP001055879">
    <property type="component" value="Linkage Group LG05"/>
</dbReference>